<dbReference type="EMBL" id="ML179138">
    <property type="protein sequence ID" value="THU98312.1"/>
    <property type="molecule type" value="Genomic_DNA"/>
</dbReference>
<dbReference type="AlphaFoldDB" id="A0A4S8M7L7"/>
<proteinExistence type="predicted"/>
<gene>
    <name evidence="1" type="ORF">K435DRAFT_777546</name>
</gene>
<protein>
    <submittedName>
        <fullName evidence="1">Uncharacterized protein</fullName>
    </submittedName>
</protein>
<evidence type="ECO:0000313" key="2">
    <source>
        <dbReference type="Proteomes" id="UP000297245"/>
    </source>
</evidence>
<organism evidence="1 2">
    <name type="scientific">Dendrothele bispora (strain CBS 962.96)</name>
    <dbReference type="NCBI Taxonomy" id="1314807"/>
    <lineage>
        <taxon>Eukaryota</taxon>
        <taxon>Fungi</taxon>
        <taxon>Dikarya</taxon>
        <taxon>Basidiomycota</taxon>
        <taxon>Agaricomycotina</taxon>
        <taxon>Agaricomycetes</taxon>
        <taxon>Agaricomycetidae</taxon>
        <taxon>Agaricales</taxon>
        <taxon>Agaricales incertae sedis</taxon>
        <taxon>Dendrothele</taxon>
    </lineage>
</organism>
<evidence type="ECO:0000313" key="1">
    <source>
        <dbReference type="EMBL" id="THU98312.1"/>
    </source>
</evidence>
<sequence>MSVLATSMAEVVDESGPWVKLSQLNNFQPCNLFLSAPETPLIPSSKGLKNVMQL</sequence>
<dbReference type="Proteomes" id="UP000297245">
    <property type="component" value="Unassembled WGS sequence"/>
</dbReference>
<reference evidence="1 2" key="1">
    <citation type="journal article" date="2019" name="Nat. Ecol. Evol.">
        <title>Megaphylogeny resolves global patterns of mushroom evolution.</title>
        <authorList>
            <person name="Varga T."/>
            <person name="Krizsan K."/>
            <person name="Foldi C."/>
            <person name="Dima B."/>
            <person name="Sanchez-Garcia M."/>
            <person name="Sanchez-Ramirez S."/>
            <person name="Szollosi G.J."/>
            <person name="Szarkandi J.G."/>
            <person name="Papp V."/>
            <person name="Albert L."/>
            <person name="Andreopoulos W."/>
            <person name="Angelini C."/>
            <person name="Antonin V."/>
            <person name="Barry K.W."/>
            <person name="Bougher N.L."/>
            <person name="Buchanan P."/>
            <person name="Buyck B."/>
            <person name="Bense V."/>
            <person name="Catcheside P."/>
            <person name="Chovatia M."/>
            <person name="Cooper J."/>
            <person name="Damon W."/>
            <person name="Desjardin D."/>
            <person name="Finy P."/>
            <person name="Geml J."/>
            <person name="Haridas S."/>
            <person name="Hughes K."/>
            <person name="Justo A."/>
            <person name="Karasinski D."/>
            <person name="Kautmanova I."/>
            <person name="Kiss B."/>
            <person name="Kocsube S."/>
            <person name="Kotiranta H."/>
            <person name="LaButti K.M."/>
            <person name="Lechner B.E."/>
            <person name="Liimatainen K."/>
            <person name="Lipzen A."/>
            <person name="Lukacs Z."/>
            <person name="Mihaltcheva S."/>
            <person name="Morgado L.N."/>
            <person name="Niskanen T."/>
            <person name="Noordeloos M.E."/>
            <person name="Ohm R.A."/>
            <person name="Ortiz-Santana B."/>
            <person name="Ovrebo C."/>
            <person name="Racz N."/>
            <person name="Riley R."/>
            <person name="Savchenko A."/>
            <person name="Shiryaev A."/>
            <person name="Soop K."/>
            <person name="Spirin V."/>
            <person name="Szebenyi C."/>
            <person name="Tomsovsky M."/>
            <person name="Tulloss R.E."/>
            <person name="Uehling J."/>
            <person name="Grigoriev I.V."/>
            <person name="Vagvolgyi C."/>
            <person name="Papp T."/>
            <person name="Martin F.M."/>
            <person name="Miettinen O."/>
            <person name="Hibbett D.S."/>
            <person name="Nagy L.G."/>
        </authorList>
    </citation>
    <scope>NUCLEOTIDE SEQUENCE [LARGE SCALE GENOMIC DNA]</scope>
    <source>
        <strain evidence="1 2">CBS 962.96</strain>
    </source>
</reference>
<feature type="non-terminal residue" evidence="1">
    <location>
        <position position="54"/>
    </location>
</feature>
<name>A0A4S8M7L7_DENBC</name>
<keyword evidence="2" id="KW-1185">Reference proteome</keyword>
<accession>A0A4S8M7L7</accession>